<dbReference type="Proteomes" id="UP000003042">
    <property type="component" value="Unassembled WGS sequence"/>
</dbReference>
<keyword evidence="1" id="KW-1133">Transmembrane helix</keyword>
<evidence type="ECO:0000313" key="3">
    <source>
        <dbReference type="Proteomes" id="UP000003042"/>
    </source>
</evidence>
<evidence type="ECO:0000256" key="1">
    <source>
        <dbReference type="SAM" id="Phobius"/>
    </source>
</evidence>
<organism evidence="2 3">
    <name type="scientific">Escherichia albertii (strain TW07627)</name>
    <dbReference type="NCBI Taxonomy" id="502347"/>
    <lineage>
        <taxon>Bacteria</taxon>
        <taxon>Pseudomonadati</taxon>
        <taxon>Pseudomonadota</taxon>
        <taxon>Gammaproteobacteria</taxon>
        <taxon>Enterobacterales</taxon>
        <taxon>Enterobacteriaceae</taxon>
        <taxon>Escherichia</taxon>
    </lineage>
</organism>
<feature type="transmembrane region" description="Helical" evidence="1">
    <location>
        <begin position="20"/>
        <end position="37"/>
    </location>
</feature>
<gene>
    <name evidence="2" type="ORF">ESCAB7627_2363</name>
</gene>
<keyword evidence="1" id="KW-0472">Membrane</keyword>
<proteinExistence type="predicted"/>
<dbReference type="EMBL" id="ABKX01000005">
    <property type="protein sequence ID" value="EDS91888.1"/>
    <property type="molecule type" value="Genomic_DNA"/>
</dbReference>
<comment type="caution">
    <text evidence="2">The sequence shown here is derived from an EMBL/GenBank/DDBJ whole genome shotgun (WGS) entry which is preliminary data.</text>
</comment>
<protein>
    <submittedName>
        <fullName evidence="2">Uncharacterized protein</fullName>
    </submittedName>
</protein>
<dbReference type="AlphaFoldDB" id="A0ABC9NP11"/>
<keyword evidence="1" id="KW-0812">Transmembrane</keyword>
<reference evidence="2 3" key="1">
    <citation type="submission" date="2008-02" db="EMBL/GenBank/DDBJ databases">
        <title>Annotation of Escherichia albertii TW07627.</title>
        <authorList>
            <person name="Sutton G."/>
            <person name="Whittam T.S."/>
            <person name="Sebastian Y."/>
        </authorList>
    </citation>
    <scope>NUCLEOTIDE SEQUENCE [LARGE SCALE GENOMIC DNA]</scope>
    <source>
        <strain evidence="2 3">TW07627</strain>
    </source>
</reference>
<sequence length="39" mass="4552">MPEKYRQTSVIQFAIINSDVILTCLARTVSVLSFFCWRD</sequence>
<name>A0ABC9NP11_ESCAT</name>
<evidence type="ECO:0000313" key="2">
    <source>
        <dbReference type="EMBL" id="EDS91888.1"/>
    </source>
</evidence>
<accession>A0ABC9NP11</accession>